<dbReference type="Proteomes" id="UP000294830">
    <property type="component" value="Unassembled WGS sequence"/>
</dbReference>
<evidence type="ECO:0000313" key="3">
    <source>
        <dbReference type="EMBL" id="TCN64744.1"/>
    </source>
</evidence>
<comment type="caution">
    <text evidence="3">The sequence shown here is derived from an EMBL/GenBank/DDBJ whole genome shotgun (WGS) entry which is preliminary data.</text>
</comment>
<keyword evidence="2" id="KW-0732">Signal</keyword>
<reference evidence="3 4" key="1">
    <citation type="submission" date="2019-03" db="EMBL/GenBank/DDBJ databases">
        <title>Genomic Encyclopedia of Archaeal and Bacterial Type Strains, Phase II (KMG-II): from individual species to whole genera.</title>
        <authorList>
            <person name="Goeker M."/>
        </authorList>
    </citation>
    <scope>NUCLEOTIDE SEQUENCE [LARGE SCALE GENOMIC DNA]</scope>
    <source>
        <strain evidence="3 4">RL-C</strain>
    </source>
</reference>
<feature type="compositionally biased region" description="Basic and acidic residues" evidence="1">
    <location>
        <begin position="94"/>
        <end position="112"/>
    </location>
</feature>
<name>A0A4R2EEZ2_9BACT</name>
<protein>
    <submittedName>
        <fullName evidence="3">Uncharacterized protein</fullName>
    </submittedName>
</protein>
<dbReference type="RefSeq" id="WP_131839885.1">
    <property type="nucleotide sequence ID" value="NZ_SLWB01000012.1"/>
</dbReference>
<feature type="chain" id="PRO_5020506812" evidence="2">
    <location>
        <begin position="22"/>
        <end position="112"/>
    </location>
</feature>
<gene>
    <name evidence="3" type="ORF">CLV25_11271</name>
</gene>
<organism evidence="3 4">
    <name type="scientific">Acetobacteroides hydrogenigenes</name>
    <dbReference type="NCBI Taxonomy" id="979970"/>
    <lineage>
        <taxon>Bacteria</taxon>
        <taxon>Pseudomonadati</taxon>
        <taxon>Bacteroidota</taxon>
        <taxon>Bacteroidia</taxon>
        <taxon>Bacteroidales</taxon>
        <taxon>Rikenellaceae</taxon>
        <taxon>Acetobacteroides</taxon>
    </lineage>
</organism>
<keyword evidence="4" id="KW-1185">Reference proteome</keyword>
<sequence>MKARIFLAAAALVTVVAVANAQDTKTTANPKGTGKNGPAYVDKNSNGVCDSYENGTSNRAKRSGKGAGHGNRHGHGKGSCSGQHQGKGNGANFVDKDGNGVCDNHEARTEKK</sequence>
<dbReference type="OrthoDB" id="1524554at2"/>
<feature type="compositionally biased region" description="Basic residues" evidence="1">
    <location>
        <begin position="59"/>
        <end position="76"/>
    </location>
</feature>
<feature type="region of interest" description="Disordered" evidence="1">
    <location>
        <begin position="20"/>
        <end position="112"/>
    </location>
</feature>
<accession>A0A4R2EEZ2</accession>
<evidence type="ECO:0000256" key="1">
    <source>
        <dbReference type="SAM" id="MobiDB-lite"/>
    </source>
</evidence>
<proteinExistence type="predicted"/>
<evidence type="ECO:0000313" key="4">
    <source>
        <dbReference type="Proteomes" id="UP000294830"/>
    </source>
</evidence>
<feature type="signal peptide" evidence="2">
    <location>
        <begin position="1"/>
        <end position="21"/>
    </location>
</feature>
<dbReference type="EMBL" id="SLWB01000012">
    <property type="protein sequence ID" value="TCN64744.1"/>
    <property type="molecule type" value="Genomic_DNA"/>
</dbReference>
<dbReference type="AlphaFoldDB" id="A0A4R2EEZ2"/>
<evidence type="ECO:0000256" key="2">
    <source>
        <dbReference type="SAM" id="SignalP"/>
    </source>
</evidence>
<feature type="compositionally biased region" description="Polar residues" evidence="1">
    <location>
        <begin position="43"/>
        <end position="58"/>
    </location>
</feature>